<keyword evidence="3" id="KW-0813">Transport</keyword>
<keyword evidence="4" id="KW-1003">Cell membrane</keyword>
<keyword evidence="12" id="KW-1185">Reference proteome</keyword>
<reference evidence="11 12" key="1">
    <citation type="submission" date="2016-08" db="EMBL/GenBank/DDBJ databases">
        <authorList>
            <person name="Seilhamer J.J."/>
        </authorList>
    </citation>
    <scope>NUCLEOTIDE SEQUENCE [LARGE SCALE GENOMIC DNA]</scope>
    <source>
        <strain evidence="11 12">KCTC 42603</strain>
    </source>
</reference>
<organism evidence="11 12">
    <name type="scientific">Alteromonas confluentis</name>
    <dbReference type="NCBI Taxonomy" id="1656094"/>
    <lineage>
        <taxon>Bacteria</taxon>
        <taxon>Pseudomonadati</taxon>
        <taxon>Pseudomonadota</taxon>
        <taxon>Gammaproteobacteria</taxon>
        <taxon>Alteromonadales</taxon>
        <taxon>Alteromonadaceae</taxon>
        <taxon>Alteromonas/Salinimonas group</taxon>
        <taxon>Alteromonas</taxon>
    </lineage>
</organism>
<feature type="domain" description="ABC3 transporter permease C-terminal" evidence="9">
    <location>
        <begin position="263"/>
        <end position="390"/>
    </location>
</feature>
<dbReference type="GO" id="GO:0098797">
    <property type="term" value="C:plasma membrane protein complex"/>
    <property type="evidence" value="ECO:0007669"/>
    <property type="project" value="TreeGrafter"/>
</dbReference>
<dbReference type="InterPro" id="IPR051447">
    <property type="entry name" value="Lipoprotein-release_system"/>
</dbReference>
<proteinExistence type="inferred from homology"/>
<evidence type="ECO:0000256" key="5">
    <source>
        <dbReference type="ARBA" id="ARBA00022692"/>
    </source>
</evidence>
<dbReference type="PANTHER" id="PTHR30489">
    <property type="entry name" value="LIPOPROTEIN-RELEASING SYSTEM TRANSMEMBRANE PROTEIN LOLE"/>
    <property type="match status" value="1"/>
</dbReference>
<keyword evidence="6 8" id="KW-1133">Transmembrane helix</keyword>
<keyword evidence="5 8" id="KW-0812">Transmembrane</keyword>
<evidence type="ECO:0000256" key="4">
    <source>
        <dbReference type="ARBA" id="ARBA00022475"/>
    </source>
</evidence>
<feature type="transmembrane region" description="Helical" evidence="8">
    <location>
        <begin position="363"/>
        <end position="383"/>
    </location>
</feature>
<dbReference type="AlphaFoldDB" id="A0A1E7ZGM6"/>
<accession>A0A1E7ZGM6</accession>
<evidence type="ECO:0000256" key="8">
    <source>
        <dbReference type="SAM" id="Phobius"/>
    </source>
</evidence>
<dbReference type="InterPro" id="IPR011925">
    <property type="entry name" value="LolCE_TM"/>
</dbReference>
<comment type="similarity">
    <text evidence="2">Belongs to the ABC-4 integral membrane protein family. LolC/E subfamily.</text>
</comment>
<dbReference type="NCBIfam" id="TIGR02212">
    <property type="entry name" value="lolCE"/>
    <property type="match status" value="1"/>
</dbReference>
<dbReference type="GO" id="GO:0044874">
    <property type="term" value="P:lipoprotein localization to outer membrane"/>
    <property type="evidence" value="ECO:0007669"/>
    <property type="project" value="TreeGrafter"/>
</dbReference>
<feature type="transmembrane region" description="Helical" evidence="8">
    <location>
        <begin position="262"/>
        <end position="284"/>
    </location>
</feature>
<feature type="domain" description="MacB-like periplasmic core" evidence="10">
    <location>
        <begin position="28"/>
        <end position="209"/>
    </location>
</feature>
<dbReference type="PANTHER" id="PTHR30489:SF8">
    <property type="entry name" value="LIPOPROTEIN-RELEASING SYSTEM TRANSMEMBRANE PROTEIN LOLC"/>
    <property type="match status" value="1"/>
</dbReference>
<dbReference type="InterPro" id="IPR025857">
    <property type="entry name" value="MacB_PCD"/>
</dbReference>
<evidence type="ECO:0000256" key="6">
    <source>
        <dbReference type="ARBA" id="ARBA00022989"/>
    </source>
</evidence>
<evidence type="ECO:0000256" key="1">
    <source>
        <dbReference type="ARBA" id="ARBA00004651"/>
    </source>
</evidence>
<evidence type="ECO:0000256" key="2">
    <source>
        <dbReference type="ARBA" id="ARBA00005236"/>
    </source>
</evidence>
<evidence type="ECO:0000313" key="11">
    <source>
        <dbReference type="EMBL" id="OFC72673.1"/>
    </source>
</evidence>
<dbReference type="EMBL" id="MDHN01000003">
    <property type="protein sequence ID" value="OFC72673.1"/>
    <property type="molecule type" value="Genomic_DNA"/>
</dbReference>
<dbReference type="OrthoDB" id="9808461at2"/>
<dbReference type="InterPro" id="IPR003838">
    <property type="entry name" value="ABC3_permease_C"/>
</dbReference>
<dbReference type="RefSeq" id="WP_070123297.1">
    <property type="nucleotide sequence ID" value="NZ_MDHN01000003.1"/>
</dbReference>
<feature type="transmembrane region" description="Helical" evidence="8">
    <location>
        <begin position="26"/>
        <end position="48"/>
    </location>
</feature>
<evidence type="ECO:0000313" key="12">
    <source>
        <dbReference type="Proteomes" id="UP000175691"/>
    </source>
</evidence>
<evidence type="ECO:0000259" key="10">
    <source>
        <dbReference type="Pfam" id="PF12704"/>
    </source>
</evidence>
<dbReference type="Pfam" id="PF02687">
    <property type="entry name" value="FtsX"/>
    <property type="match status" value="1"/>
</dbReference>
<dbReference type="GO" id="GO:0042953">
    <property type="term" value="P:lipoprotein transport"/>
    <property type="evidence" value="ECO:0007669"/>
    <property type="project" value="InterPro"/>
</dbReference>
<evidence type="ECO:0000256" key="7">
    <source>
        <dbReference type="ARBA" id="ARBA00023136"/>
    </source>
</evidence>
<comment type="subcellular location">
    <subcellularLocation>
        <location evidence="1">Cell membrane</location>
        <topology evidence="1">Multi-pass membrane protein</topology>
    </subcellularLocation>
</comment>
<comment type="caution">
    <text evidence="11">The sequence shown here is derived from an EMBL/GenBank/DDBJ whole genome shotgun (WGS) entry which is preliminary data.</text>
</comment>
<keyword evidence="7 8" id="KW-0472">Membrane</keyword>
<protein>
    <submittedName>
        <fullName evidence="11">ABC transporter substrate-binding protein</fullName>
    </submittedName>
</protein>
<evidence type="ECO:0000256" key="3">
    <source>
        <dbReference type="ARBA" id="ARBA00022448"/>
    </source>
</evidence>
<dbReference type="Pfam" id="PF12704">
    <property type="entry name" value="MacB_PCD"/>
    <property type="match status" value="1"/>
</dbReference>
<gene>
    <name evidence="11" type="ORF">BFC18_02145</name>
</gene>
<sequence length="397" mass="43630">MFQPVSAFLALRYSTANKQNSFVSFINFFSVAGIALGLMALIIVLSVMNGFEQQLKQRILGLVPHVVVHEAPQNMPALSNAVKQTMPFTETEGVIQARNGLRGVQIQGVVPKQMAESIVAQNMLSGSMNALESGAFRVIIGRALAVQLDIRPGDKMRLMVAGASVYTPLGRMPSQRIVEVAGIYGVGSQMDDKIIFMSLRDLMRLLRKPENADTDTRLFLNDAFQYQVVLNELNALELNSDNWRERQGPLFDAVKMEKNMMFMMLLLIIAVAAFNIVSALVMVVTEKQGDIAILQTQGMEPGQIRSVFLLNGLFNGVKGAIIGLILGILVTYQLNNILALLNIQLALSADGQGIPVDLRWHQVVWVTLFSMALCLLASVYPAVRAMRVQPANALQNE</sequence>
<evidence type="ECO:0000259" key="9">
    <source>
        <dbReference type="Pfam" id="PF02687"/>
    </source>
</evidence>
<name>A0A1E7ZGM6_9ALTE</name>
<dbReference type="Proteomes" id="UP000175691">
    <property type="component" value="Unassembled WGS sequence"/>
</dbReference>
<dbReference type="STRING" id="1656094.BFC18_02145"/>